<dbReference type="Pfam" id="PF08033">
    <property type="entry name" value="Sec23_BS"/>
    <property type="match status" value="1"/>
</dbReference>
<gene>
    <name evidence="9" type="primary">SEC24D</name>
    <name evidence="9" type="ORF">F1559_004192</name>
</gene>
<dbReference type="GO" id="GO:0008270">
    <property type="term" value="F:zinc ion binding"/>
    <property type="evidence" value="ECO:0007669"/>
    <property type="project" value="InterPro"/>
</dbReference>
<feature type="domain" description="Sec23/Sec24 helical" evidence="7">
    <location>
        <begin position="546"/>
        <end position="643"/>
    </location>
</feature>
<evidence type="ECO:0000256" key="4">
    <source>
        <dbReference type="SAM" id="MobiDB-lite"/>
    </source>
</evidence>
<name>A0A7J7INN6_9RHOD</name>
<dbReference type="InterPro" id="IPR050550">
    <property type="entry name" value="SEC23_SEC24_subfamily"/>
</dbReference>
<dbReference type="Gene3D" id="1.20.120.730">
    <property type="entry name" value="Sec23/Sec24 helical domain"/>
    <property type="match status" value="1"/>
</dbReference>
<evidence type="ECO:0000259" key="6">
    <source>
        <dbReference type="Pfam" id="PF04811"/>
    </source>
</evidence>
<dbReference type="InterPro" id="IPR006900">
    <property type="entry name" value="Sec23/24_helical_dom"/>
</dbReference>
<evidence type="ECO:0000313" key="9">
    <source>
        <dbReference type="EMBL" id="KAF6003941.1"/>
    </source>
</evidence>
<evidence type="ECO:0000256" key="2">
    <source>
        <dbReference type="ARBA" id="ARBA00022448"/>
    </source>
</evidence>
<keyword evidence="2" id="KW-0813">Transport</keyword>
<dbReference type="InterPro" id="IPR006895">
    <property type="entry name" value="Znf_Sec23_Sec24"/>
</dbReference>
<reference evidence="9 10" key="1">
    <citation type="journal article" date="2020" name="J. Phycol.">
        <title>Comparative genome analysis reveals Cyanidiococcus gen. nov., a new extremophilic red algal genus sister to Cyanidioschyzon (Cyanidioschyzonaceae, Rhodophyta).</title>
        <authorList>
            <person name="Liu S.-L."/>
            <person name="Chiang Y.-R."/>
            <person name="Yoon H.S."/>
            <person name="Fu H.-Y."/>
        </authorList>
    </citation>
    <scope>NUCLEOTIDE SEQUENCE [LARGE SCALE GENOMIC DNA]</scope>
    <source>
        <strain evidence="9 10">THAL066</strain>
    </source>
</reference>
<dbReference type="GO" id="GO:0030127">
    <property type="term" value="C:COPII vesicle coat"/>
    <property type="evidence" value="ECO:0007669"/>
    <property type="project" value="InterPro"/>
</dbReference>
<organism evidence="9 10">
    <name type="scientific">Cyanidiococcus yangmingshanensis</name>
    <dbReference type="NCBI Taxonomy" id="2690220"/>
    <lineage>
        <taxon>Eukaryota</taxon>
        <taxon>Rhodophyta</taxon>
        <taxon>Bangiophyceae</taxon>
        <taxon>Cyanidiales</taxon>
        <taxon>Cyanidiaceae</taxon>
        <taxon>Cyanidiococcus</taxon>
    </lineage>
</organism>
<dbReference type="GO" id="GO:0006886">
    <property type="term" value="P:intracellular protein transport"/>
    <property type="evidence" value="ECO:0007669"/>
    <property type="project" value="InterPro"/>
</dbReference>
<evidence type="ECO:0000259" key="8">
    <source>
        <dbReference type="Pfam" id="PF08033"/>
    </source>
</evidence>
<dbReference type="GO" id="GO:0070971">
    <property type="term" value="C:endoplasmic reticulum exit site"/>
    <property type="evidence" value="ECO:0007669"/>
    <property type="project" value="TreeGrafter"/>
</dbReference>
<keyword evidence="10" id="KW-1185">Reference proteome</keyword>
<keyword evidence="3" id="KW-0653">Protein transport</keyword>
<feature type="domain" description="Zinc finger Sec23/Sec24-type" evidence="5">
    <location>
        <begin position="78"/>
        <end position="113"/>
    </location>
</feature>
<dbReference type="Pfam" id="PF04810">
    <property type="entry name" value="zf-Sec23_Sec24"/>
    <property type="match status" value="1"/>
</dbReference>
<dbReference type="InterPro" id="IPR036174">
    <property type="entry name" value="Znf_Sec23_Sec24_sf"/>
</dbReference>
<dbReference type="Gene3D" id="2.60.40.1670">
    <property type="entry name" value="beta-sandwich domain of Sec23/24"/>
    <property type="match status" value="1"/>
</dbReference>
<feature type="domain" description="Sec23/Sec24 trunk" evidence="6">
    <location>
        <begin position="158"/>
        <end position="397"/>
    </location>
</feature>
<comment type="similarity">
    <text evidence="1">Belongs to the SEC23/SEC24 family. SEC24 subfamily.</text>
</comment>
<dbReference type="Proteomes" id="UP000530660">
    <property type="component" value="Unassembled WGS sequence"/>
</dbReference>
<dbReference type="EMBL" id="VWRR01000005">
    <property type="protein sequence ID" value="KAF6003941.1"/>
    <property type="molecule type" value="Genomic_DNA"/>
</dbReference>
<dbReference type="GO" id="GO:0090110">
    <property type="term" value="P:COPII-coated vesicle cargo loading"/>
    <property type="evidence" value="ECO:0007669"/>
    <property type="project" value="TreeGrafter"/>
</dbReference>
<dbReference type="Gene3D" id="3.40.50.410">
    <property type="entry name" value="von Willebrand factor, type A domain"/>
    <property type="match status" value="1"/>
</dbReference>
<evidence type="ECO:0000259" key="5">
    <source>
        <dbReference type="Pfam" id="PF04810"/>
    </source>
</evidence>
<comment type="caution">
    <text evidence="9">The sequence shown here is derived from an EMBL/GenBank/DDBJ whole genome shotgun (WGS) entry which is preliminary data.</text>
</comment>
<dbReference type="InterPro" id="IPR029006">
    <property type="entry name" value="ADF-H/Gelsolin-like_dom_sf"/>
</dbReference>
<dbReference type="PANTHER" id="PTHR13803:SF4">
    <property type="entry name" value="SECRETORY 24CD, ISOFORM C"/>
    <property type="match status" value="1"/>
</dbReference>
<evidence type="ECO:0000256" key="3">
    <source>
        <dbReference type="ARBA" id="ARBA00022927"/>
    </source>
</evidence>
<dbReference type="InterPro" id="IPR012990">
    <property type="entry name" value="Beta-sandwich_Sec23_24"/>
</dbReference>
<protein>
    <submittedName>
        <fullName evidence="9">Transport protein</fullName>
    </submittedName>
</protein>
<dbReference type="SUPFAM" id="SSF81811">
    <property type="entry name" value="Helical domain of Sec23/24"/>
    <property type="match status" value="1"/>
</dbReference>
<dbReference type="SUPFAM" id="SSF82919">
    <property type="entry name" value="Zn-finger domain of Sec23/24"/>
    <property type="match status" value="1"/>
</dbReference>
<dbReference type="SUPFAM" id="SSF81995">
    <property type="entry name" value="beta-sandwich domain of Sec23/24"/>
    <property type="match status" value="1"/>
</dbReference>
<evidence type="ECO:0000259" key="7">
    <source>
        <dbReference type="Pfam" id="PF04815"/>
    </source>
</evidence>
<feature type="domain" description="Sec23/Sec24 beta-sandwich" evidence="8">
    <location>
        <begin position="418"/>
        <end position="533"/>
    </location>
</feature>
<evidence type="ECO:0000256" key="1">
    <source>
        <dbReference type="ARBA" id="ARBA00008334"/>
    </source>
</evidence>
<evidence type="ECO:0000313" key="10">
    <source>
        <dbReference type="Proteomes" id="UP000530660"/>
    </source>
</evidence>
<sequence length="854" mass="94393">MQVEAHCLPISMREAADTFQVDRGNARPRFIRWTVGSVPQTPDLARSSGIPLALYIAPFADAPDEEPLPVVDTRPLGPLRCSRCHAYVNVGIRYADGGRSFVCNLCHHLNTVDVERFVPIDPVTQLPSDYRNRADLQYGSVEYIVPEDMYCERGRTSAPAFVLVVDAPSLSAIAPYTTLREMLSESLRVHQAQLALIVTSSSCLHLFPVHPSGIIQEIVVPDTQEPFLPVPPTQLLQSSDLEHWTAMMDYIQRSTWYATEASLHGSHILAGVIAAAELLRSPSVGGGKILAVCSGLPLGPQPAGLALRNRWLENDETASHRKWKTSVERERWLIQPVTEAFARLGERLADAQIVLDLFLFPSVFPGTSNARPTPYFDIASLRTLPENCGGTLYYHQHGIDIAALHRDLLHSIRAVSALEAILRVRCSPGITTGEHLGSFRPTTGDRPDICIPVMGTNTNLFVAIRHDVQEGIVLHPLLHQRTDTAADASNAALFSSSSGEMSLAPTVYVQVAVLFTNPGDRTRRVRVHTLAAPGTSLLSQLFRTVDVTTLMGWLARRASASVHSGTLLSKVRDHLTEQLVEVLFVYRRYCASRSSPGQLILPEALKVAPLYTLGLLKSAAFRAENVLPDERAYRLHLYATRPLVCALVSMHPLMFSCHDSMEQGTSVGARVPGGTGGPQQHWQYTGGSSPSSSYPKATAGTTRSARSTDTMEYEEERSVPDGEALLPPLEALTSERLVPDSAWLVLDGWQCFLWIGEQVDTLQRRHAALAGLPLPVLERLYRLFPGIASPEIVHRQAPAEQVFRHLLIEDRASYAPSYIEYLVTLHKLVQRKLASNEAEKQHRMLAEWEWAHTY</sequence>
<feature type="compositionally biased region" description="Low complexity" evidence="4">
    <location>
        <begin position="684"/>
        <end position="710"/>
    </location>
</feature>
<dbReference type="SUPFAM" id="SSF53300">
    <property type="entry name" value="vWA-like"/>
    <property type="match status" value="1"/>
</dbReference>
<dbReference type="OrthoDB" id="49016at2759"/>
<dbReference type="AlphaFoldDB" id="A0A7J7INN6"/>
<dbReference type="Gene3D" id="2.30.30.380">
    <property type="entry name" value="Zn-finger domain of Sec23/24"/>
    <property type="match status" value="1"/>
</dbReference>
<dbReference type="Pfam" id="PF04811">
    <property type="entry name" value="Sec23_trunk"/>
    <property type="match status" value="1"/>
</dbReference>
<dbReference type="InterPro" id="IPR036180">
    <property type="entry name" value="Gelsolin-like_dom_sf"/>
</dbReference>
<accession>A0A7J7INN6</accession>
<dbReference type="PANTHER" id="PTHR13803">
    <property type="entry name" value="SEC24-RELATED PROTEIN"/>
    <property type="match status" value="1"/>
</dbReference>
<dbReference type="SUPFAM" id="SSF82754">
    <property type="entry name" value="C-terminal, gelsolin-like domain of Sec23/24"/>
    <property type="match status" value="1"/>
</dbReference>
<dbReference type="InterPro" id="IPR036465">
    <property type="entry name" value="vWFA_dom_sf"/>
</dbReference>
<proteinExistence type="inferred from homology"/>
<dbReference type="Pfam" id="PF04815">
    <property type="entry name" value="Sec23_helical"/>
    <property type="match status" value="1"/>
</dbReference>
<dbReference type="InterPro" id="IPR006896">
    <property type="entry name" value="Sec23/24_trunk_dom"/>
</dbReference>
<dbReference type="InterPro" id="IPR036175">
    <property type="entry name" value="Sec23/24_helical_dom_sf"/>
</dbReference>
<dbReference type="GO" id="GO:0000149">
    <property type="term" value="F:SNARE binding"/>
    <property type="evidence" value="ECO:0007669"/>
    <property type="project" value="TreeGrafter"/>
</dbReference>
<dbReference type="Gene3D" id="3.40.20.10">
    <property type="entry name" value="Severin"/>
    <property type="match status" value="1"/>
</dbReference>
<feature type="region of interest" description="Disordered" evidence="4">
    <location>
        <begin position="666"/>
        <end position="720"/>
    </location>
</feature>